<name>A0A6J8EVN0_MYTCO</name>
<evidence type="ECO:0000313" key="1">
    <source>
        <dbReference type="EMBL" id="CAC5424607.1"/>
    </source>
</evidence>
<reference evidence="1 2" key="1">
    <citation type="submission" date="2020-06" db="EMBL/GenBank/DDBJ databases">
        <authorList>
            <person name="Li R."/>
            <person name="Bekaert M."/>
        </authorList>
    </citation>
    <scope>NUCLEOTIDE SEQUENCE [LARGE SCALE GENOMIC DNA]</scope>
    <source>
        <strain evidence="2">wild</strain>
    </source>
</reference>
<accession>A0A6J8EVN0</accession>
<dbReference type="AlphaFoldDB" id="A0A6J8EVN0"/>
<organism evidence="1 2">
    <name type="scientific">Mytilus coruscus</name>
    <name type="common">Sea mussel</name>
    <dbReference type="NCBI Taxonomy" id="42192"/>
    <lineage>
        <taxon>Eukaryota</taxon>
        <taxon>Metazoa</taxon>
        <taxon>Spiralia</taxon>
        <taxon>Lophotrochozoa</taxon>
        <taxon>Mollusca</taxon>
        <taxon>Bivalvia</taxon>
        <taxon>Autobranchia</taxon>
        <taxon>Pteriomorphia</taxon>
        <taxon>Mytilida</taxon>
        <taxon>Mytiloidea</taxon>
        <taxon>Mytilidae</taxon>
        <taxon>Mytilinae</taxon>
        <taxon>Mytilus</taxon>
    </lineage>
</organism>
<sequence length="238" mass="24930">MLQYQRHDEMTDFHSTLSVLLYPKETIDASTQAGASGIGSSLGINDRLIEHVSSAGTGAKGRRQSVSGIISSSSSMSSVMAGDDGNCNYVCGQGKSCPLGHTCVHEGCRSYCVESSVVTGSSVFDIIRSSSSGMSSGIRDGSRLSSECDYVYRGGKPCPSGYKCIHEGFNSYCIKSSESMIGIPSLSQSLTGRISISEIIRSSSSEMASASSGVGRSNSKCVYECGVDKLCASGYKCV</sequence>
<dbReference type="EMBL" id="CACVKT020010048">
    <property type="protein sequence ID" value="CAC5424607.1"/>
    <property type="molecule type" value="Genomic_DNA"/>
</dbReference>
<keyword evidence="2" id="KW-1185">Reference proteome</keyword>
<evidence type="ECO:0000313" key="2">
    <source>
        <dbReference type="Proteomes" id="UP000507470"/>
    </source>
</evidence>
<gene>
    <name evidence="1" type="ORF">MCOR_56500</name>
</gene>
<dbReference type="Proteomes" id="UP000507470">
    <property type="component" value="Unassembled WGS sequence"/>
</dbReference>
<protein>
    <submittedName>
        <fullName evidence="1">Uncharacterized protein</fullName>
    </submittedName>
</protein>
<proteinExistence type="predicted"/>